<evidence type="ECO:0000313" key="3">
    <source>
        <dbReference type="EMBL" id="KNH03432.1"/>
    </source>
</evidence>
<organism evidence="3 4">
    <name type="scientific">Qipengyuania citrea LAMA 915</name>
    <dbReference type="NCBI Taxonomy" id="1306953"/>
    <lineage>
        <taxon>Bacteria</taxon>
        <taxon>Pseudomonadati</taxon>
        <taxon>Pseudomonadota</taxon>
        <taxon>Alphaproteobacteria</taxon>
        <taxon>Sphingomonadales</taxon>
        <taxon>Erythrobacteraceae</taxon>
        <taxon>Qipengyuania</taxon>
    </lineage>
</organism>
<dbReference type="Proteomes" id="UP000037446">
    <property type="component" value="Unassembled WGS sequence"/>
</dbReference>
<dbReference type="PATRIC" id="fig|1306953.7.peg.1807"/>
<feature type="domain" description="HTH cro/C1-type" evidence="2">
    <location>
        <begin position="6"/>
        <end position="60"/>
    </location>
</feature>
<dbReference type="PANTHER" id="PTHR43236">
    <property type="entry name" value="ANTITOXIN HIGA1"/>
    <property type="match status" value="1"/>
</dbReference>
<dbReference type="EMBL" id="JYNE01000009">
    <property type="protein sequence ID" value="KNH03432.1"/>
    <property type="molecule type" value="Genomic_DNA"/>
</dbReference>
<evidence type="ECO:0000313" key="4">
    <source>
        <dbReference type="Proteomes" id="UP000037446"/>
    </source>
</evidence>
<dbReference type="PANTHER" id="PTHR43236:SF1">
    <property type="entry name" value="BLL7220 PROTEIN"/>
    <property type="match status" value="1"/>
</dbReference>
<comment type="caution">
    <text evidence="3">The sequence shown here is derived from an EMBL/GenBank/DDBJ whole genome shotgun (WGS) entry which is preliminary data.</text>
</comment>
<dbReference type="InterPro" id="IPR010982">
    <property type="entry name" value="Lambda_DNA-bd_dom_sf"/>
</dbReference>
<dbReference type="InterPro" id="IPR052345">
    <property type="entry name" value="Rad_response_metalloprotease"/>
</dbReference>
<dbReference type="CDD" id="cd00093">
    <property type="entry name" value="HTH_XRE"/>
    <property type="match status" value="1"/>
</dbReference>
<protein>
    <submittedName>
        <fullName evidence="3">Transcriptional regulator, XRE family</fullName>
    </submittedName>
</protein>
<dbReference type="SUPFAM" id="SSF47413">
    <property type="entry name" value="lambda repressor-like DNA-binding domains"/>
    <property type="match status" value="1"/>
</dbReference>
<dbReference type="PROSITE" id="PS50943">
    <property type="entry name" value="HTH_CROC1"/>
    <property type="match status" value="1"/>
</dbReference>
<name>A0A0L1KHX8_9SPHN</name>
<dbReference type="AlphaFoldDB" id="A0A0L1KHX8"/>
<dbReference type="Gene3D" id="1.10.10.2910">
    <property type="match status" value="1"/>
</dbReference>
<dbReference type="SMART" id="SM00530">
    <property type="entry name" value="HTH_XRE"/>
    <property type="match status" value="1"/>
</dbReference>
<dbReference type="STRING" id="1306953.J121_1761"/>
<dbReference type="Gene3D" id="1.10.260.40">
    <property type="entry name" value="lambda repressor-like DNA-binding domains"/>
    <property type="match status" value="1"/>
</dbReference>
<evidence type="ECO:0000259" key="2">
    <source>
        <dbReference type="PROSITE" id="PS50943"/>
    </source>
</evidence>
<proteinExistence type="inferred from homology"/>
<reference evidence="3" key="1">
    <citation type="submission" date="2015-02" db="EMBL/GenBank/DDBJ databases">
        <authorList>
            <person name="Chooi Y.-H."/>
        </authorList>
    </citation>
    <scope>NUCLEOTIDE SEQUENCE [LARGE SCALE GENOMIC DNA]</scope>
    <source>
        <strain evidence="3">LAMA 915</strain>
    </source>
</reference>
<dbReference type="GO" id="GO:0003677">
    <property type="term" value="F:DNA binding"/>
    <property type="evidence" value="ECO:0007669"/>
    <property type="project" value="InterPro"/>
</dbReference>
<dbReference type="InterPro" id="IPR001387">
    <property type="entry name" value="Cro/C1-type_HTH"/>
</dbReference>
<sequence>MIPARLHEARLAKRLNQTELADLVGVKRQSISAYEKGTKSPEPDTMKSIAENLGQPIAYFTREDLPTFGERGALFYRKVGQDTNRRNMACAVYSRWLGELAFSFEPLVNFPAVELPSFEPEAPDGRYTPEEIERMAEETRNHLGLGLGPISNVVRLLEAKGVIVARVEVPGEKIEAFSFWDGDRPFVFLASDKDSAVRSRFDAAHELGHLVAHRWIGREDIDDPDSLKAIEKEADRFAAAFLLPRRSFPNEVYSPRLLAFVDLKKRWKVAIQAMIYRCKDLGIFDERQVTNLYKEISRKRWRTSEPLDGPDGLAFEQPLLLRKITELVIDSGKLSPDEVKAAIRLSPEWIGALAGIPPSLLTMDEKTLVEPTLK</sequence>
<dbReference type="Pfam" id="PF01381">
    <property type="entry name" value="HTH_3"/>
    <property type="match status" value="1"/>
</dbReference>
<accession>A0A0L1KHX8</accession>
<gene>
    <name evidence="3" type="ORF">J121_1761</name>
</gene>
<comment type="similarity">
    <text evidence="1">Belongs to the short-chain fatty acyl-CoA assimilation regulator (ScfR) family.</text>
</comment>
<evidence type="ECO:0000256" key="1">
    <source>
        <dbReference type="ARBA" id="ARBA00007227"/>
    </source>
</evidence>
<dbReference type="InterPro" id="IPR010359">
    <property type="entry name" value="IrrE_HExxH"/>
</dbReference>
<dbReference type="Pfam" id="PF06114">
    <property type="entry name" value="Peptidase_M78"/>
    <property type="match status" value="1"/>
</dbReference>